<dbReference type="InterPro" id="IPR004713">
    <property type="entry name" value="CaH_exchang"/>
</dbReference>
<keyword evidence="13" id="KW-1185">Reference proteome</keyword>
<dbReference type="PANTHER" id="PTHR31503">
    <property type="entry name" value="VACUOLAR CALCIUM ION TRANSPORTER"/>
    <property type="match status" value="1"/>
</dbReference>
<feature type="transmembrane region" description="Helical" evidence="10">
    <location>
        <begin position="329"/>
        <end position="350"/>
    </location>
</feature>
<accession>A0AAV5RNR2</accession>
<feature type="transmembrane region" description="Helical" evidence="10">
    <location>
        <begin position="232"/>
        <end position="251"/>
    </location>
</feature>
<protein>
    <recommendedName>
        <fullName evidence="10">Vacuolar calcium ion transporter</fullName>
    </recommendedName>
</protein>
<evidence type="ECO:0000256" key="6">
    <source>
        <dbReference type="ARBA" id="ARBA00022837"/>
    </source>
</evidence>
<sequence>MVALGDNRVVAEQSAFASCKEILTSNVLNSLLIFVPLGILAGYLEVRPTIVFALNFVSIIPLASVLSDTTEVLASKTGNTLGGLLNASFGNVVELIVALMALHRGQIRIVQTSMLGSILSNLILVLGCSFVAGGYNRVMQQFSVTAAQTMSSVMCLSCISLIIPATFSATVNSNYDSSVLALSRWTSIVLLIVYALYLVFQLKTHRALFEGEVEMTEDEDDIPGKDLNKTQCIVMLGIVTLFVAFCAEYLVGSIEAVVEATGLSSSFIGLVLLPIVGNAAEHVTAVFMAMKNKPDLAMNVAMGSSLQIALFLTPLLVIWGWVIDVPMSLYFHTFESILLFVSVYLANLVLEDGQSHWFEGVLLIALYVIIATSYLFYPDDSELNKMVNQIGANILQPK</sequence>
<feature type="domain" description="Sodium/calcium exchanger membrane region" evidence="11">
    <location>
        <begin position="233"/>
        <end position="371"/>
    </location>
</feature>
<keyword evidence="7 10" id="KW-1133">Transmembrane helix</keyword>
<keyword evidence="8 10" id="KW-0406">Ion transport</keyword>
<feature type="transmembrane region" description="Helical" evidence="10">
    <location>
        <begin position="357"/>
        <end position="377"/>
    </location>
</feature>
<evidence type="ECO:0000313" key="12">
    <source>
        <dbReference type="EMBL" id="GMM52752.1"/>
    </source>
</evidence>
<dbReference type="GO" id="GO:0015369">
    <property type="term" value="F:calcium:proton antiporter activity"/>
    <property type="evidence" value="ECO:0007669"/>
    <property type="project" value="UniProtKB-UniRule"/>
</dbReference>
<keyword evidence="10" id="KW-0926">Vacuole</keyword>
<dbReference type="EMBL" id="BTGC01000008">
    <property type="protein sequence ID" value="GMM52752.1"/>
    <property type="molecule type" value="Genomic_DNA"/>
</dbReference>
<feature type="transmembrane region" description="Helical" evidence="10">
    <location>
        <begin position="50"/>
        <end position="69"/>
    </location>
</feature>
<dbReference type="InterPro" id="IPR004837">
    <property type="entry name" value="NaCa_Exmemb"/>
</dbReference>
<evidence type="ECO:0000256" key="4">
    <source>
        <dbReference type="ARBA" id="ARBA00022568"/>
    </source>
</evidence>
<feature type="domain" description="Sodium/calcium exchanger membrane region" evidence="11">
    <location>
        <begin position="49"/>
        <end position="202"/>
    </location>
</feature>
<dbReference type="GO" id="GO:0000329">
    <property type="term" value="C:fungal-type vacuole membrane"/>
    <property type="evidence" value="ECO:0007669"/>
    <property type="project" value="TreeGrafter"/>
</dbReference>
<comment type="similarity">
    <text evidence="2 10">Belongs to the Ca(2+):cation antiporter (CaCA) (TC 2.A.19) family.</text>
</comment>
<feature type="transmembrane region" description="Helical" evidence="10">
    <location>
        <begin position="114"/>
        <end position="135"/>
    </location>
</feature>
<dbReference type="NCBIfam" id="TIGR00378">
    <property type="entry name" value="cax"/>
    <property type="match status" value="1"/>
</dbReference>
<keyword evidence="6 10" id="KW-0106">Calcium</keyword>
<proteinExistence type="inferred from homology"/>
<feature type="transmembrane region" description="Helical" evidence="10">
    <location>
        <begin position="300"/>
        <end position="323"/>
    </location>
</feature>
<feature type="transmembrane region" description="Helical" evidence="10">
    <location>
        <begin position="147"/>
        <end position="167"/>
    </location>
</feature>
<keyword evidence="9 10" id="KW-0472">Membrane</keyword>
<dbReference type="InterPro" id="IPR004798">
    <property type="entry name" value="CAX-like"/>
</dbReference>
<dbReference type="Pfam" id="PF01699">
    <property type="entry name" value="Na_Ca_ex"/>
    <property type="match status" value="2"/>
</dbReference>
<keyword evidence="4 10" id="KW-0109">Calcium transport</keyword>
<dbReference type="PANTHER" id="PTHR31503:SF22">
    <property type="entry name" value="VACUOLAR CALCIUM ION TRANSPORTER"/>
    <property type="match status" value="1"/>
</dbReference>
<dbReference type="AlphaFoldDB" id="A0AAV5RNR2"/>
<dbReference type="Proteomes" id="UP001362899">
    <property type="component" value="Unassembled WGS sequence"/>
</dbReference>
<feature type="transmembrane region" description="Helical" evidence="10">
    <location>
        <begin position="27"/>
        <end position="44"/>
    </location>
</feature>
<keyword evidence="10" id="KW-0050">Antiport</keyword>
<evidence type="ECO:0000256" key="8">
    <source>
        <dbReference type="ARBA" id="ARBA00023065"/>
    </source>
</evidence>
<keyword evidence="3 10" id="KW-0813">Transport</keyword>
<dbReference type="NCBIfam" id="TIGR00846">
    <property type="entry name" value="caca2"/>
    <property type="match status" value="1"/>
</dbReference>
<reference evidence="12 13" key="1">
    <citation type="journal article" date="2023" name="Elife">
        <title>Identification of key yeast species and microbe-microbe interactions impacting larval growth of Drosophila in the wild.</title>
        <authorList>
            <person name="Mure A."/>
            <person name="Sugiura Y."/>
            <person name="Maeda R."/>
            <person name="Honda K."/>
            <person name="Sakurai N."/>
            <person name="Takahashi Y."/>
            <person name="Watada M."/>
            <person name="Katoh T."/>
            <person name="Gotoh A."/>
            <person name="Gotoh Y."/>
            <person name="Taniguchi I."/>
            <person name="Nakamura K."/>
            <person name="Hayashi T."/>
            <person name="Katayama T."/>
            <person name="Uemura T."/>
            <person name="Hattori Y."/>
        </authorList>
    </citation>
    <scope>NUCLEOTIDE SEQUENCE [LARGE SCALE GENOMIC DNA]</scope>
    <source>
        <strain evidence="12 13">SB-73</strain>
    </source>
</reference>
<feature type="transmembrane region" description="Helical" evidence="10">
    <location>
        <begin position="81"/>
        <end position="102"/>
    </location>
</feature>
<feature type="transmembrane region" description="Helical" evidence="10">
    <location>
        <begin position="179"/>
        <end position="200"/>
    </location>
</feature>
<evidence type="ECO:0000259" key="11">
    <source>
        <dbReference type="Pfam" id="PF01699"/>
    </source>
</evidence>
<dbReference type="GO" id="GO:0012505">
    <property type="term" value="C:endomembrane system"/>
    <property type="evidence" value="ECO:0007669"/>
    <property type="project" value="UniProtKB-SubCell"/>
</dbReference>
<comment type="subcellular location">
    <subcellularLocation>
        <location evidence="1">Endomembrane system</location>
        <topology evidence="1">Multi-pass membrane protein</topology>
    </subcellularLocation>
    <subcellularLocation>
        <location evidence="10">Vacuole membrane</location>
    </subcellularLocation>
</comment>
<keyword evidence="5 10" id="KW-0812">Transmembrane</keyword>
<gene>
    <name evidence="12" type="ORF">DASB73_037150</name>
</gene>
<evidence type="ECO:0000256" key="1">
    <source>
        <dbReference type="ARBA" id="ARBA00004127"/>
    </source>
</evidence>
<feature type="transmembrane region" description="Helical" evidence="10">
    <location>
        <begin position="263"/>
        <end position="288"/>
    </location>
</feature>
<dbReference type="Gene3D" id="1.20.1420.30">
    <property type="entry name" value="NCX, central ion-binding region"/>
    <property type="match status" value="2"/>
</dbReference>
<evidence type="ECO:0000256" key="10">
    <source>
        <dbReference type="RuleBase" id="RU365028"/>
    </source>
</evidence>
<evidence type="ECO:0000313" key="13">
    <source>
        <dbReference type="Proteomes" id="UP001362899"/>
    </source>
</evidence>
<comment type="function">
    <text evidence="10">Has a role in promoting intracellular calcium ion sequestration via the exchange of calcium ions for hydrogen ions across the vacuolar membrane. Involved also in manganese ion homeostasis via its uptake into the vacuole.</text>
</comment>
<comment type="caution">
    <text evidence="12">The sequence shown here is derived from an EMBL/GenBank/DDBJ whole genome shotgun (WGS) entry which is preliminary data.</text>
</comment>
<dbReference type="GO" id="GO:0006874">
    <property type="term" value="P:intracellular calcium ion homeostasis"/>
    <property type="evidence" value="ECO:0007669"/>
    <property type="project" value="TreeGrafter"/>
</dbReference>
<evidence type="ECO:0000256" key="5">
    <source>
        <dbReference type="ARBA" id="ARBA00022692"/>
    </source>
</evidence>
<evidence type="ECO:0000256" key="3">
    <source>
        <dbReference type="ARBA" id="ARBA00022448"/>
    </source>
</evidence>
<name>A0AAV5RNR2_STABA</name>
<evidence type="ECO:0000256" key="7">
    <source>
        <dbReference type="ARBA" id="ARBA00022989"/>
    </source>
</evidence>
<evidence type="ECO:0000256" key="2">
    <source>
        <dbReference type="ARBA" id="ARBA00008170"/>
    </source>
</evidence>
<organism evidence="12 13">
    <name type="scientific">Starmerella bacillaris</name>
    <name type="common">Yeast</name>
    <name type="synonym">Candida zemplinina</name>
    <dbReference type="NCBI Taxonomy" id="1247836"/>
    <lineage>
        <taxon>Eukaryota</taxon>
        <taxon>Fungi</taxon>
        <taxon>Dikarya</taxon>
        <taxon>Ascomycota</taxon>
        <taxon>Saccharomycotina</taxon>
        <taxon>Dipodascomycetes</taxon>
        <taxon>Dipodascales</taxon>
        <taxon>Trichomonascaceae</taxon>
        <taxon>Starmerella</taxon>
    </lineage>
</organism>
<dbReference type="InterPro" id="IPR044880">
    <property type="entry name" value="NCX_ion-bd_dom_sf"/>
</dbReference>
<evidence type="ECO:0000256" key="9">
    <source>
        <dbReference type="ARBA" id="ARBA00023136"/>
    </source>
</evidence>